<comment type="caution">
    <text evidence="2">The sequence shown here is derived from an EMBL/GenBank/DDBJ whole genome shotgun (WGS) entry which is preliminary data.</text>
</comment>
<feature type="region of interest" description="Disordered" evidence="1">
    <location>
        <begin position="105"/>
        <end position="144"/>
    </location>
</feature>
<evidence type="ECO:0000256" key="1">
    <source>
        <dbReference type="SAM" id="MobiDB-lite"/>
    </source>
</evidence>
<proteinExistence type="predicted"/>
<organism evidence="2 3">
    <name type="scientific">Paramuricea clavata</name>
    <name type="common">Red gorgonian</name>
    <name type="synonym">Violescent sea-whip</name>
    <dbReference type="NCBI Taxonomy" id="317549"/>
    <lineage>
        <taxon>Eukaryota</taxon>
        <taxon>Metazoa</taxon>
        <taxon>Cnidaria</taxon>
        <taxon>Anthozoa</taxon>
        <taxon>Octocorallia</taxon>
        <taxon>Malacalcyonacea</taxon>
        <taxon>Plexauridae</taxon>
        <taxon>Paramuricea</taxon>
    </lineage>
</organism>
<accession>A0A6S7HRD7</accession>
<evidence type="ECO:0000313" key="3">
    <source>
        <dbReference type="Proteomes" id="UP001152795"/>
    </source>
</evidence>
<feature type="compositionally biased region" description="Basic and acidic residues" evidence="1">
    <location>
        <begin position="112"/>
        <end position="127"/>
    </location>
</feature>
<dbReference type="AlphaFoldDB" id="A0A6S7HRD7"/>
<evidence type="ECO:0000313" key="2">
    <source>
        <dbReference type="EMBL" id="CAB4006423.1"/>
    </source>
</evidence>
<dbReference type="Proteomes" id="UP001152795">
    <property type="component" value="Unassembled WGS sequence"/>
</dbReference>
<dbReference type="EMBL" id="CACRXK020005504">
    <property type="protein sequence ID" value="CAB4006423.1"/>
    <property type="molecule type" value="Genomic_DNA"/>
</dbReference>
<protein>
    <submittedName>
        <fullName evidence="2">Uncharacterized protein</fullName>
    </submittedName>
</protein>
<reference evidence="2" key="1">
    <citation type="submission" date="2020-04" db="EMBL/GenBank/DDBJ databases">
        <authorList>
            <person name="Alioto T."/>
            <person name="Alioto T."/>
            <person name="Gomez Garrido J."/>
        </authorList>
    </citation>
    <scope>NUCLEOTIDE SEQUENCE</scope>
    <source>
        <strain evidence="2">A484AB</strain>
    </source>
</reference>
<keyword evidence="3" id="KW-1185">Reference proteome</keyword>
<sequence>MWVLRKYQGGGSSLQDLALWLLRSGLLWFLSRYRSKTQYRASLDYDNYCLKIIKTVKLSYWAIGIMRFAIVQKMRLIRSSFLRNHHNIIPTKFKFKMGISLKRSNSRRRSLRRTESKERQARNRDARQNAANMRGNGVSNEERGTLSDIGSALRAVGDSLNNSRSSGLDRAHEN</sequence>
<gene>
    <name evidence="2" type="ORF">PACLA_8A007572</name>
</gene>
<name>A0A6S7HRD7_PARCT</name>